<gene>
    <name evidence="1" type="ORF">METZ01_LOCUS416045</name>
</gene>
<accession>A0A382WYX5</accession>
<sequence>GSGEMNSNYQGQPRMLSKYFRTFRGRQMPLLFH</sequence>
<dbReference type="AlphaFoldDB" id="A0A382WYX5"/>
<feature type="non-terminal residue" evidence="1">
    <location>
        <position position="1"/>
    </location>
</feature>
<evidence type="ECO:0000313" key="1">
    <source>
        <dbReference type="EMBL" id="SVD63191.1"/>
    </source>
</evidence>
<protein>
    <submittedName>
        <fullName evidence="1">Uncharacterized protein</fullName>
    </submittedName>
</protein>
<dbReference type="EMBL" id="UINC01163079">
    <property type="protein sequence ID" value="SVD63191.1"/>
    <property type="molecule type" value="Genomic_DNA"/>
</dbReference>
<reference evidence="1" key="1">
    <citation type="submission" date="2018-05" db="EMBL/GenBank/DDBJ databases">
        <authorList>
            <person name="Lanie J.A."/>
            <person name="Ng W.-L."/>
            <person name="Kazmierczak K.M."/>
            <person name="Andrzejewski T.M."/>
            <person name="Davidsen T.M."/>
            <person name="Wayne K.J."/>
            <person name="Tettelin H."/>
            <person name="Glass J.I."/>
            <person name="Rusch D."/>
            <person name="Podicherti R."/>
            <person name="Tsui H.-C.T."/>
            <person name="Winkler M.E."/>
        </authorList>
    </citation>
    <scope>NUCLEOTIDE SEQUENCE</scope>
</reference>
<organism evidence="1">
    <name type="scientific">marine metagenome</name>
    <dbReference type="NCBI Taxonomy" id="408172"/>
    <lineage>
        <taxon>unclassified sequences</taxon>
        <taxon>metagenomes</taxon>
        <taxon>ecological metagenomes</taxon>
    </lineage>
</organism>
<name>A0A382WYX5_9ZZZZ</name>
<proteinExistence type="predicted"/>